<comment type="caution">
    <text evidence="1">The sequence shown here is derived from an EMBL/GenBank/DDBJ whole genome shotgun (WGS) entry which is preliminary data.</text>
</comment>
<sequence length="68" mass="7317">MESSRSGRAAAVIHALSSFSRTTVQNGYMSLADAGACRAVGHRSAAAEADARAPSCLRRGIDYFYWTY</sequence>
<keyword evidence="2" id="KW-1185">Reference proteome</keyword>
<gene>
    <name evidence="1" type="ORF">EVAR_98220_1</name>
</gene>
<proteinExistence type="predicted"/>
<evidence type="ECO:0000313" key="1">
    <source>
        <dbReference type="EMBL" id="GBP70640.1"/>
    </source>
</evidence>
<reference evidence="1 2" key="1">
    <citation type="journal article" date="2019" name="Commun. Biol.">
        <title>The bagworm genome reveals a unique fibroin gene that provides high tensile strength.</title>
        <authorList>
            <person name="Kono N."/>
            <person name="Nakamura H."/>
            <person name="Ohtoshi R."/>
            <person name="Tomita M."/>
            <person name="Numata K."/>
            <person name="Arakawa K."/>
        </authorList>
    </citation>
    <scope>NUCLEOTIDE SEQUENCE [LARGE SCALE GENOMIC DNA]</scope>
</reference>
<name>A0A4C1Y562_EUMVA</name>
<organism evidence="1 2">
    <name type="scientific">Eumeta variegata</name>
    <name type="common">Bagworm moth</name>
    <name type="synonym">Eumeta japonica</name>
    <dbReference type="NCBI Taxonomy" id="151549"/>
    <lineage>
        <taxon>Eukaryota</taxon>
        <taxon>Metazoa</taxon>
        <taxon>Ecdysozoa</taxon>
        <taxon>Arthropoda</taxon>
        <taxon>Hexapoda</taxon>
        <taxon>Insecta</taxon>
        <taxon>Pterygota</taxon>
        <taxon>Neoptera</taxon>
        <taxon>Endopterygota</taxon>
        <taxon>Lepidoptera</taxon>
        <taxon>Glossata</taxon>
        <taxon>Ditrysia</taxon>
        <taxon>Tineoidea</taxon>
        <taxon>Psychidae</taxon>
        <taxon>Oiketicinae</taxon>
        <taxon>Eumeta</taxon>
    </lineage>
</organism>
<dbReference type="Proteomes" id="UP000299102">
    <property type="component" value="Unassembled WGS sequence"/>
</dbReference>
<accession>A0A4C1Y562</accession>
<dbReference type="EMBL" id="BGZK01001081">
    <property type="protein sequence ID" value="GBP70640.1"/>
    <property type="molecule type" value="Genomic_DNA"/>
</dbReference>
<protein>
    <submittedName>
        <fullName evidence="1">Uncharacterized protein</fullName>
    </submittedName>
</protein>
<dbReference type="AlphaFoldDB" id="A0A4C1Y562"/>
<evidence type="ECO:0000313" key="2">
    <source>
        <dbReference type="Proteomes" id="UP000299102"/>
    </source>
</evidence>